<evidence type="ECO:0000313" key="2">
    <source>
        <dbReference type="Proteomes" id="UP001556367"/>
    </source>
</evidence>
<comment type="caution">
    <text evidence="1">The sequence shown here is derived from an EMBL/GenBank/DDBJ whole genome shotgun (WGS) entry which is preliminary data.</text>
</comment>
<dbReference type="Proteomes" id="UP001556367">
    <property type="component" value="Unassembled WGS sequence"/>
</dbReference>
<organism evidence="1 2">
    <name type="scientific">Hohenbuehelia grisea</name>
    <dbReference type="NCBI Taxonomy" id="104357"/>
    <lineage>
        <taxon>Eukaryota</taxon>
        <taxon>Fungi</taxon>
        <taxon>Dikarya</taxon>
        <taxon>Basidiomycota</taxon>
        <taxon>Agaricomycotina</taxon>
        <taxon>Agaricomycetes</taxon>
        <taxon>Agaricomycetidae</taxon>
        <taxon>Agaricales</taxon>
        <taxon>Pleurotineae</taxon>
        <taxon>Pleurotaceae</taxon>
        <taxon>Hohenbuehelia</taxon>
    </lineage>
</organism>
<reference evidence="2" key="1">
    <citation type="submission" date="2024-06" db="EMBL/GenBank/DDBJ databases">
        <title>Multi-omics analyses provide insights into the biosynthesis of the anticancer antibiotic pleurotin in Hohenbuehelia grisea.</title>
        <authorList>
            <person name="Weaver J.A."/>
            <person name="Alberti F."/>
        </authorList>
    </citation>
    <scope>NUCLEOTIDE SEQUENCE [LARGE SCALE GENOMIC DNA]</scope>
    <source>
        <strain evidence="2">T-177</strain>
    </source>
</reference>
<protein>
    <submittedName>
        <fullName evidence="1">Uncharacterized protein</fullName>
    </submittedName>
</protein>
<proteinExistence type="predicted"/>
<keyword evidence="2" id="KW-1185">Reference proteome</keyword>
<name>A0ABR3IRT1_9AGAR</name>
<accession>A0ABR3IRT1</accession>
<gene>
    <name evidence="1" type="ORF">HGRIS_012279</name>
</gene>
<dbReference type="EMBL" id="JASNQZ010000015">
    <property type="protein sequence ID" value="KAL0946003.1"/>
    <property type="molecule type" value="Genomic_DNA"/>
</dbReference>
<sequence>MNHNNTLPPPPAGLSYRNICRPILTGLGAQPLGAAVSFIQALCQGSKPKHAVADAPAAPIRAKAASFTRASDLLFQAAVSPFPSQAFRAGYNWRRADDVFDFPVRRP</sequence>
<evidence type="ECO:0000313" key="1">
    <source>
        <dbReference type="EMBL" id="KAL0946003.1"/>
    </source>
</evidence>